<dbReference type="GO" id="GO:0032266">
    <property type="term" value="F:phosphatidylinositol-3-phosphate binding"/>
    <property type="evidence" value="ECO:0007669"/>
    <property type="project" value="UniProtKB-ARBA"/>
</dbReference>
<dbReference type="CDD" id="cd15760">
    <property type="entry name" value="FYVE_scVPS27p_like"/>
    <property type="match status" value="1"/>
</dbReference>
<feature type="domain" description="FYVE-type" evidence="6">
    <location>
        <begin position="486"/>
        <end position="550"/>
    </location>
</feature>
<dbReference type="STRING" id="45607.A0A2T0FC79"/>
<comment type="caution">
    <text evidence="7">The sequence shown here is derived from an EMBL/GenBank/DDBJ whole genome shotgun (WGS) entry which is preliminary data.</text>
</comment>
<dbReference type="InterPro" id="IPR011011">
    <property type="entry name" value="Znf_FYVE_PHD"/>
</dbReference>
<dbReference type="GeneID" id="36513982"/>
<evidence type="ECO:0000313" key="7">
    <source>
        <dbReference type="EMBL" id="PRT52613.1"/>
    </source>
</evidence>
<keyword evidence="1" id="KW-0479">Metal-binding</keyword>
<evidence type="ECO:0000256" key="2">
    <source>
        <dbReference type="ARBA" id="ARBA00022771"/>
    </source>
</evidence>
<dbReference type="EMBL" id="NDIQ01000001">
    <property type="protein sequence ID" value="PRT52613.1"/>
    <property type="molecule type" value="Genomic_DNA"/>
</dbReference>
<keyword evidence="8" id="KW-1185">Reference proteome</keyword>
<dbReference type="InterPro" id="IPR017455">
    <property type="entry name" value="Znf_FYVE-rel"/>
</dbReference>
<evidence type="ECO:0000259" key="6">
    <source>
        <dbReference type="PROSITE" id="PS50178"/>
    </source>
</evidence>
<dbReference type="PANTHER" id="PTHR39490">
    <property type="entry name" value="ARRESTIN DOMAIN-CONTAINING PROTEIN D"/>
    <property type="match status" value="1"/>
</dbReference>
<dbReference type="Proteomes" id="UP000238350">
    <property type="component" value="Unassembled WGS sequence"/>
</dbReference>
<dbReference type="Gene3D" id="3.30.40.10">
    <property type="entry name" value="Zinc/RING finger domain, C3HC4 (zinc finger)"/>
    <property type="match status" value="1"/>
</dbReference>
<protein>
    <recommendedName>
        <fullName evidence="6">FYVE-type domain-containing protein</fullName>
    </recommendedName>
</protein>
<evidence type="ECO:0000256" key="4">
    <source>
        <dbReference type="PROSITE-ProRule" id="PRU00091"/>
    </source>
</evidence>
<dbReference type="RefSeq" id="XP_024662559.1">
    <property type="nucleotide sequence ID" value="XM_024806791.1"/>
</dbReference>
<dbReference type="PROSITE" id="PS50178">
    <property type="entry name" value="ZF_FYVE"/>
    <property type="match status" value="1"/>
</dbReference>
<dbReference type="InterPro" id="IPR052113">
    <property type="entry name" value="FYVE-type_Zinc_Finger"/>
</dbReference>
<dbReference type="PANTHER" id="PTHR39490:SF8">
    <property type="entry name" value="ZINC FINGER FYVE DOMAIN-CONTAINING PROTEIN 21"/>
    <property type="match status" value="1"/>
</dbReference>
<evidence type="ECO:0000256" key="1">
    <source>
        <dbReference type="ARBA" id="ARBA00022723"/>
    </source>
</evidence>
<dbReference type="SMART" id="SM00064">
    <property type="entry name" value="FYVE"/>
    <property type="match status" value="1"/>
</dbReference>
<evidence type="ECO:0000256" key="3">
    <source>
        <dbReference type="ARBA" id="ARBA00022833"/>
    </source>
</evidence>
<feature type="region of interest" description="Disordered" evidence="5">
    <location>
        <begin position="239"/>
        <end position="271"/>
    </location>
</feature>
<feature type="region of interest" description="Disordered" evidence="5">
    <location>
        <begin position="1"/>
        <end position="45"/>
    </location>
</feature>
<organism evidence="7 8">
    <name type="scientific">Wickerhamiella sorbophila</name>
    <dbReference type="NCBI Taxonomy" id="45607"/>
    <lineage>
        <taxon>Eukaryota</taxon>
        <taxon>Fungi</taxon>
        <taxon>Dikarya</taxon>
        <taxon>Ascomycota</taxon>
        <taxon>Saccharomycotina</taxon>
        <taxon>Dipodascomycetes</taxon>
        <taxon>Dipodascales</taxon>
        <taxon>Trichomonascaceae</taxon>
        <taxon>Wickerhamiella</taxon>
    </lineage>
</organism>
<evidence type="ECO:0000256" key="5">
    <source>
        <dbReference type="SAM" id="MobiDB-lite"/>
    </source>
</evidence>
<feature type="compositionally biased region" description="Low complexity" evidence="5">
    <location>
        <begin position="311"/>
        <end position="322"/>
    </location>
</feature>
<feature type="region of interest" description="Disordered" evidence="5">
    <location>
        <begin position="377"/>
        <end position="412"/>
    </location>
</feature>
<dbReference type="SUPFAM" id="SSF57903">
    <property type="entry name" value="FYVE/PHD zinc finger"/>
    <property type="match status" value="1"/>
</dbReference>
<proteinExistence type="predicted"/>
<feature type="compositionally biased region" description="Polar residues" evidence="5">
    <location>
        <begin position="331"/>
        <end position="344"/>
    </location>
</feature>
<reference evidence="7 8" key="1">
    <citation type="submission" date="2017-04" db="EMBL/GenBank/DDBJ databases">
        <title>Genome sequencing of [Candida] sorbophila.</title>
        <authorList>
            <person name="Ahn J.O."/>
        </authorList>
    </citation>
    <scope>NUCLEOTIDE SEQUENCE [LARGE SCALE GENOMIC DNA]</scope>
    <source>
        <strain evidence="7 8">DS02</strain>
    </source>
</reference>
<accession>A0A2T0FC79</accession>
<feature type="compositionally biased region" description="Polar residues" evidence="5">
    <location>
        <begin position="174"/>
        <end position="189"/>
    </location>
</feature>
<feature type="compositionally biased region" description="Low complexity" evidence="5">
    <location>
        <begin position="154"/>
        <end position="164"/>
    </location>
</feature>
<dbReference type="OrthoDB" id="10018316at2759"/>
<feature type="compositionally biased region" description="Polar residues" evidence="5">
    <location>
        <begin position="137"/>
        <end position="153"/>
    </location>
</feature>
<dbReference type="InterPro" id="IPR000306">
    <property type="entry name" value="Znf_FYVE"/>
</dbReference>
<keyword evidence="3" id="KW-0862">Zinc</keyword>
<dbReference type="GO" id="GO:0008270">
    <property type="term" value="F:zinc ion binding"/>
    <property type="evidence" value="ECO:0007669"/>
    <property type="project" value="UniProtKB-KW"/>
</dbReference>
<gene>
    <name evidence="7" type="ORF">B9G98_00233</name>
</gene>
<dbReference type="InterPro" id="IPR013083">
    <property type="entry name" value="Znf_RING/FYVE/PHD"/>
</dbReference>
<name>A0A2T0FC79_9ASCO</name>
<dbReference type="Pfam" id="PF01363">
    <property type="entry name" value="FYVE"/>
    <property type="match status" value="1"/>
</dbReference>
<keyword evidence="2 4" id="KW-0863">Zinc-finger</keyword>
<dbReference type="AlphaFoldDB" id="A0A2T0FC79"/>
<feature type="compositionally biased region" description="Pro residues" evidence="5">
    <location>
        <begin position="291"/>
        <end position="300"/>
    </location>
</feature>
<feature type="region of interest" description="Disordered" evidence="5">
    <location>
        <begin position="283"/>
        <end position="347"/>
    </location>
</feature>
<feature type="region of interest" description="Disordered" evidence="5">
    <location>
        <begin position="62"/>
        <end position="216"/>
    </location>
</feature>
<feature type="compositionally biased region" description="Low complexity" evidence="5">
    <location>
        <begin position="380"/>
        <end position="390"/>
    </location>
</feature>
<evidence type="ECO:0000313" key="8">
    <source>
        <dbReference type="Proteomes" id="UP000238350"/>
    </source>
</evidence>
<feature type="compositionally biased region" description="Low complexity" evidence="5">
    <location>
        <begin position="122"/>
        <end position="133"/>
    </location>
</feature>
<sequence length="606" mass="64519">MAVETEPQMRNALTPPDTKNIGGSPVQSPTAGKESAHPSEPLLTSSLELAQHIARNAGVATVVPVSKLRPKQKTPTPVSSDPIESISRQMRVLPIQSASHSGDQASLAAVAADTTPPTNQRSPSGDDPNPSGPTVSADANVTQTQSTNQLQGKSSTHPTSSSESIEMEGPTLSPPQKMTGSTDTPNSSVEDACSADAGQTTNMGQGPSPVCSESESMFAKRDISQVAHTHQPMSALSSFSSRASLCRHTRHGAPDPLPASQHQHNGRGASRIESNAEPSILGTSCSNCSCPSPPSSPPAQPNDRARIRTPASAVSSRRNSVVIGERIPFESMTTSSGPSRNSPADSVLPRVNHERAGLNYAPARLQLPAEIEQINVHSTQSAPPAAQNSPPHTPRSRCGSTTSLQLHRDDYRRPMRPALDDLSRAAPNRSATPPLKQLRGRKAPLYIPAVLRPTDANAYTASNSSLMIRHAGQSMQPPPRDHWVPDSARTNCASCMAPFTLLGRRHHCRKCGEIFCSRDSRFVVALNQSLQFNIFGYPSRSCAGCSAAFTKHVLENSRLSSEPSQPSLPQGAPQTIAATRGNRQENNEILAGSLANMPVDWNWSTF</sequence>
<feature type="compositionally biased region" description="Polar residues" evidence="5">
    <location>
        <begin position="197"/>
        <end position="215"/>
    </location>
</feature>